<reference evidence="1 2" key="2">
    <citation type="journal article" date="2003" name="DNA Res.">
        <title>Complete genome structure of Gloeobacter violaceus PCC 7421, a cyanobacterium that lacks thylakoids (supplement).</title>
        <authorList>
            <person name="Nakamura Y."/>
            <person name="Kaneko T."/>
            <person name="Sato S."/>
            <person name="Mimuro M."/>
            <person name="Miyashita H."/>
            <person name="Tsuchiya T."/>
            <person name="Sasamoto S."/>
            <person name="Watanabe A."/>
            <person name="Kawashima K."/>
            <person name="Kishida Y."/>
            <person name="Kiyokawa C."/>
            <person name="Kohara M."/>
            <person name="Matsumoto M."/>
            <person name="Matsuno A."/>
            <person name="Nakazaki N."/>
            <person name="Shimpo S."/>
            <person name="Takeuchi C."/>
            <person name="Yamada M."/>
            <person name="Tabata S."/>
        </authorList>
    </citation>
    <scope>NUCLEOTIDE SEQUENCE [LARGE SCALE GENOMIC DNA]</scope>
    <source>
        <strain evidence="2">ATCC 29082 / PCC 7421</strain>
    </source>
</reference>
<dbReference type="Proteomes" id="UP000000557">
    <property type="component" value="Chromosome"/>
</dbReference>
<accession>Q7NGT8</accession>
<organism evidence="1 2">
    <name type="scientific">Gloeobacter violaceus (strain ATCC 29082 / PCC 7421)</name>
    <dbReference type="NCBI Taxonomy" id="251221"/>
    <lineage>
        <taxon>Bacteria</taxon>
        <taxon>Bacillati</taxon>
        <taxon>Cyanobacteriota</taxon>
        <taxon>Cyanophyceae</taxon>
        <taxon>Gloeobacterales</taxon>
        <taxon>Gloeobacteraceae</taxon>
        <taxon>Gloeobacter</taxon>
    </lineage>
</organism>
<name>Q7NGT8_GLOVI</name>
<reference evidence="1 2" key="1">
    <citation type="journal article" date="2003" name="DNA Res.">
        <title>Complete genome structure of Gloeobacter violaceus PCC 7421, a cyanobacterium that lacks thylakoids.</title>
        <authorList>
            <person name="Nakamura Y."/>
            <person name="Kaneko T."/>
            <person name="Sato S."/>
            <person name="Mimuro M."/>
            <person name="Miyashita H."/>
            <person name="Tsuchiya T."/>
            <person name="Sasamoto S."/>
            <person name="Watanabe A."/>
            <person name="Kawashima K."/>
            <person name="Kishida Y."/>
            <person name="Kiyokawa C."/>
            <person name="Kohara M."/>
            <person name="Matsumoto M."/>
            <person name="Matsuno A."/>
            <person name="Nakazaki N."/>
            <person name="Shimpo S."/>
            <person name="Takeuchi C."/>
            <person name="Yamada M."/>
            <person name="Tabata S."/>
        </authorList>
    </citation>
    <scope>NUCLEOTIDE SEQUENCE [LARGE SCALE GENOMIC DNA]</scope>
    <source>
        <strain evidence="2">ATCC 29082 / PCC 7421</strain>
    </source>
</reference>
<dbReference type="EnsemblBacteria" id="BAC90741">
    <property type="protein sequence ID" value="BAC90741"/>
    <property type="gene ID" value="BAC90741"/>
</dbReference>
<gene>
    <name evidence="1" type="ordered locus">glr2800</name>
</gene>
<dbReference type="AlphaFoldDB" id="Q7NGT8"/>
<dbReference type="InParanoid" id="Q7NGT8"/>
<dbReference type="EMBL" id="BA000045">
    <property type="protein sequence ID" value="BAC90741.1"/>
    <property type="molecule type" value="Genomic_DNA"/>
</dbReference>
<protein>
    <submittedName>
        <fullName evidence="1">Glr2800 protein</fullName>
    </submittedName>
</protein>
<proteinExistence type="predicted"/>
<evidence type="ECO:0000313" key="1">
    <source>
        <dbReference type="EMBL" id="BAC90741.1"/>
    </source>
</evidence>
<dbReference type="HOGENOM" id="CLU_2246130_0_0_3"/>
<dbReference type="eggNOG" id="ENOG50335ZT">
    <property type="taxonomic scope" value="Bacteria"/>
</dbReference>
<dbReference type="OrthoDB" id="530938at2"/>
<sequence>MDFMEGLMEHRRSIRLEPTLNPKSLLPRLMREDAPLQSGNTLVMMFGPHQCELPPNSRQGVRTWIQAQISEHGLPSLVRFGRRDRPSVYRRDEFVLWLTAEGQEASIASS</sequence>
<evidence type="ECO:0000313" key="2">
    <source>
        <dbReference type="Proteomes" id="UP000000557"/>
    </source>
</evidence>
<dbReference type="PhylomeDB" id="Q7NGT8"/>
<dbReference type="KEGG" id="gvi:glr2800"/>
<keyword evidence="2" id="KW-1185">Reference proteome</keyword>